<dbReference type="RefSeq" id="WP_184150242.1">
    <property type="nucleotide sequence ID" value="NZ_JACHFM010000002.1"/>
</dbReference>
<accession>A0A840SU42</accession>
<dbReference type="AlphaFoldDB" id="A0A840SU42"/>
<gene>
    <name evidence="3" type="ORF">HNP73_002729</name>
</gene>
<sequence length="346" mass="36766">MLRRTFLTAIALALALGPASFAQTRTVVDSTGRSVEVPDAPQRVLAAGPPASVLLYALAPDKMIGWAREPTPAQKPFLAAPYRDLPTTGRLTGKGNTANIEMVLALKPDLILDVGSVDATYASLADRVQEQTGIPYVLVDGSFGRTPTTLREVGALLGVPETAEKQAVYAETAMSRLETRIAAIPESDRPRVYYGRGPDGLETGLAGSINMEVLDAVGATNVADAAGPGSLANVSVEQVLAWNPDIIIAADPAFRTAVARDPVWADVAAVREGRVYLAPDLPFGWFDTPPGINRVIGVDWLTSILYPGAAPVDLAASMRDFYRLFYHIELTDEQVATLLEGATAEP</sequence>
<dbReference type="PANTHER" id="PTHR30535">
    <property type="entry name" value="VITAMIN B12-BINDING PROTEIN"/>
    <property type="match status" value="1"/>
</dbReference>
<dbReference type="EMBL" id="JACHFM010000002">
    <property type="protein sequence ID" value="MBB5222793.1"/>
    <property type="molecule type" value="Genomic_DNA"/>
</dbReference>
<feature type="chain" id="PRO_5032992454" evidence="1">
    <location>
        <begin position="23"/>
        <end position="346"/>
    </location>
</feature>
<evidence type="ECO:0000256" key="1">
    <source>
        <dbReference type="SAM" id="SignalP"/>
    </source>
</evidence>
<keyword evidence="4" id="KW-1185">Reference proteome</keyword>
<dbReference type="GO" id="GO:0071281">
    <property type="term" value="P:cellular response to iron ion"/>
    <property type="evidence" value="ECO:0007669"/>
    <property type="project" value="TreeGrafter"/>
</dbReference>
<dbReference type="PANTHER" id="PTHR30535:SF34">
    <property type="entry name" value="MOLYBDATE-BINDING PROTEIN MOLA"/>
    <property type="match status" value="1"/>
</dbReference>
<evidence type="ECO:0000313" key="3">
    <source>
        <dbReference type="EMBL" id="MBB5222793.1"/>
    </source>
</evidence>
<dbReference type="PROSITE" id="PS50983">
    <property type="entry name" value="FE_B12_PBP"/>
    <property type="match status" value="1"/>
</dbReference>
<comment type="caution">
    <text evidence="3">The sequence shown here is derived from an EMBL/GenBank/DDBJ whole genome shotgun (WGS) entry which is preliminary data.</text>
</comment>
<name>A0A840SU42_9RHOB</name>
<protein>
    <submittedName>
        <fullName evidence="3">Iron complex transport system substrate-binding protein</fullName>
    </submittedName>
</protein>
<dbReference type="Gene3D" id="1.20.58.2180">
    <property type="match status" value="1"/>
</dbReference>
<dbReference type="Gene3D" id="3.40.50.1980">
    <property type="entry name" value="Nitrogenase molybdenum iron protein domain"/>
    <property type="match status" value="2"/>
</dbReference>
<dbReference type="Pfam" id="PF01497">
    <property type="entry name" value="Peripla_BP_2"/>
    <property type="match status" value="1"/>
</dbReference>
<dbReference type="InterPro" id="IPR002491">
    <property type="entry name" value="ABC_transptr_periplasmic_BD"/>
</dbReference>
<proteinExistence type="predicted"/>
<feature type="domain" description="Fe/B12 periplasmic-binding" evidence="2">
    <location>
        <begin position="43"/>
        <end position="309"/>
    </location>
</feature>
<organism evidence="3 4">
    <name type="scientific">Amaricoccus macauensis</name>
    <dbReference type="NCBI Taxonomy" id="57001"/>
    <lineage>
        <taxon>Bacteria</taxon>
        <taxon>Pseudomonadati</taxon>
        <taxon>Pseudomonadota</taxon>
        <taxon>Alphaproteobacteria</taxon>
        <taxon>Rhodobacterales</taxon>
        <taxon>Paracoccaceae</taxon>
        <taxon>Amaricoccus</taxon>
    </lineage>
</organism>
<feature type="signal peptide" evidence="1">
    <location>
        <begin position="1"/>
        <end position="22"/>
    </location>
</feature>
<dbReference type="SUPFAM" id="SSF53807">
    <property type="entry name" value="Helical backbone' metal receptor"/>
    <property type="match status" value="1"/>
</dbReference>
<dbReference type="CDD" id="cd01147">
    <property type="entry name" value="HemV-2"/>
    <property type="match status" value="1"/>
</dbReference>
<dbReference type="InterPro" id="IPR050902">
    <property type="entry name" value="ABC_Transporter_SBP"/>
</dbReference>
<evidence type="ECO:0000313" key="4">
    <source>
        <dbReference type="Proteomes" id="UP000549457"/>
    </source>
</evidence>
<reference evidence="3 4" key="1">
    <citation type="submission" date="2020-08" db="EMBL/GenBank/DDBJ databases">
        <title>Genomic Encyclopedia of Type Strains, Phase IV (KMG-IV): sequencing the most valuable type-strain genomes for metagenomic binning, comparative biology and taxonomic classification.</title>
        <authorList>
            <person name="Goeker M."/>
        </authorList>
    </citation>
    <scope>NUCLEOTIDE SEQUENCE [LARGE SCALE GENOMIC DNA]</scope>
    <source>
        <strain evidence="3 4">DSM 101730</strain>
    </source>
</reference>
<dbReference type="Proteomes" id="UP000549457">
    <property type="component" value="Unassembled WGS sequence"/>
</dbReference>
<keyword evidence="1" id="KW-0732">Signal</keyword>
<evidence type="ECO:0000259" key="2">
    <source>
        <dbReference type="PROSITE" id="PS50983"/>
    </source>
</evidence>